<gene>
    <name evidence="3" type="ORF">BCL93_101504</name>
</gene>
<comment type="caution">
    <text evidence="3">The sequence shown here is derived from an EMBL/GenBank/DDBJ whole genome shotgun (WGS) entry which is preliminary data.</text>
</comment>
<evidence type="ECO:0000256" key="1">
    <source>
        <dbReference type="SAM" id="Coils"/>
    </source>
</evidence>
<feature type="domain" description="PIN like" evidence="2">
    <location>
        <begin position="24"/>
        <end position="245"/>
    </location>
</feature>
<feature type="coiled-coil region" evidence="1">
    <location>
        <begin position="302"/>
        <end position="407"/>
    </location>
</feature>
<dbReference type="InterPro" id="IPR041578">
    <property type="entry name" value="PIN_8"/>
</dbReference>
<evidence type="ECO:0000313" key="3">
    <source>
        <dbReference type="EMBL" id="RAR64678.1"/>
    </source>
</evidence>
<keyword evidence="1" id="KW-0175">Coiled coil</keyword>
<protein>
    <recommendedName>
        <fullName evidence="2">PIN like domain-containing protein</fullName>
    </recommendedName>
</protein>
<evidence type="ECO:0000259" key="2">
    <source>
        <dbReference type="Pfam" id="PF18476"/>
    </source>
</evidence>
<dbReference type="Pfam" id="PF18476">
    <property type="entry name" value="PIN_8"/>
    <property type="match status" value="1"/>
</dbReference>
<organism evidence="3 4">
    <name type="scientific">Onishia taeanensis</name>
    <dbReference type="NCBI Taxonomy" id="284577"/>
    <lineage>
        <taxon>Bacteria</taxon>
        <taxon>Pseudomonadati</taxon>
        <taxon>Pseudomonadota</taxon>
        <taxon>Gammaproteobacteria</taxon>
        <taxon>Oceanospirillales</taxon>
        <taxon>Halomonadaceae</taxon>
        <taxon>Onishia</taxon>
    </lineage>
</organism>
<dbReference type="AlphaFoldDB" id="A0A328XXE5"/>
<reference evidence="3 4" key="1">
    <citation type="submission" date="2018-06" db="EMBL/GenBank/DDBJ databases">
        <title>Comparative analysis of microorganisms from saline springs in Andes Mountain Range, Colombia.</title>
        <authorList>
            <person name="Rubin E."/>
        </authorList>
    </citation>
    <scope>NUCLEOTIDE SEQUENCE [LARGE SCALE GENOMIC DNA]</scope>
    <source>
        <strain evidence="3 4">USBA-857</strain>
    </source>
</reference>
<dbReference type="Proteomes" id="UP000249700">
    <property type="component" value="Unassembled WGS sequence"/>
</dbReference>
<dbReference type="RefSeq" id="WP_112053514.1">
    <property type="nucleotide sequence ID" value="NZ_QLSX01000001.1"/>
</dbReference>
<sequence>MKDLFPGHFRESQEGLRGVWDSAIFVFDANILLNLYRYSDATRSEFLSLLEKIKDRVWLPHRAAEEYLNNRLSVIGQQEQSYDSTVKSINSLKSDLDNARQHPFVNAQTMRKVDSVFNSLCEELLRNKEVHTRRISNDEIKDSISKVFENRVGRPFDKEKLEKLIIEGEERYRQKIPPGFKDGSKSKDTEVFTEKCREFGDLIVWKQVLEHSIEVDKGIVLVTDDKKEDWWEKFKGKTVGPRPELVKEFKDNANNTFHMYQADRFLELARENLGEQVSPEIVEEIREVRRRDRMAIRKMQEYELLNRQKSKISHMMQELEHTRHQMMKHESEMASLQEKRHMLDAERMELRKYRESYSEDERELDMETFMHHHSDINEKYHLVRSRLEESKDRYQEMQQRTMKLEHELARHMKYIEQENAADS</sequence>
<accession>A0A328XXE5</accession>
<proteinExistence type="predicted"/>
<evidence type="ECO:0000313" key="4">
    <source>
        <dbReference type="Proteomes" id="UP000249700"/>
    </source>
</evidence>
<dbReference type="EMBL" id="QLSX01000001">
    <property type="protein sequence ID" value="RAR64678.1"/>
    <property type="molecule type" value="Genomic_DNA"/>
</dbReference>
<dbReference type="OrthoDB" id="9182727at2"/>
<name>A0A328XXE5_9GAMM</name>